<dbReference type="Gene3D" id="1.25.40.10">
    <property type="entry name" value="Tetratricopeptide repeat domain"/>
    <property type="match status" value="1"/>
</dbReference>
<organism evidence="2 3">
    <name type="scientific">Flagellimonas alvinocaridis</name>
    <dbReference type="NCBI Taxonomy" id="2530200"/>
    <lineage>
        <taxon>Bacteria</taxon>
        <taxon>Pseudomonadati</taxon>
        <taxon>Bacteroidota</taxon>
        <taxon>Flavobacteriia</taxon>
        <taxon>Flavobacteriales</taxon>
        <taxon>Flavobacteriaceae</taxon>
        <taxon>Flagellimonas</taxon>
    </lineage>
</organism>
<keyword evidence="3" id="KW-1185">Reference proteome</keyword>
<evidence type="ECO:0000256" key="1">
    <source>
        <dbReference type="PROSITE-ProRule" id="PRU00339"/>
    </source>
</evidence>
<dbReference type="EMBL" id="SNTZ01000012">
    <property type="protein sequence ID" value="THV57602.1"/>
    <property type="molecule type" value="Genomic_DNA"/>
</dbReference>
<keyword evidence="1" id="KW-0802">TPR repeat</keyword>
<dbReference type="Pfam" id="PF13715">
    <property type="entry name" value="CarbopepD_reg_2"/>
    <property type="match status" value="1"/>
</dbReference>
<dbReference type="AlphaFoldDB" id="A0A4S8RJ33"/>
<dbReference type="SUPFAM" id="SSF56935">
    <property type="entry name" value="Porins"/>
    <property type="match status" value="1"/>
</dbReference>
<dbReference type="InterPro" id="IPR008969">
    <property type="entry name" value="CarboxyPept-like_regulatory"/>
</dbReference>
<accession>A0A4S8RJ33</accession>
<dbReference type="SUPFAM" id="SSF49464">
    <property type="entry name" value="Carboxypeptidase regulatory domain-like"/>
    <property type="match status" value="1"/>
</dbReference>
<sequence length="583" mass="66120">MKNIVLFLVLWVVWPLYPQATDRMITGRVTDVWETPIADVNIVVKGTERGVQTNEEGKFSVNADTGEVLVFSAVGYGNVEIEILNIDEVFKIILSPKTTKLKEVVIEQNKRKTQKDLMEEYPTNKNLIKTSFGMLDKERSSTALEIIDGDNLLAAGPDFLTSLKNYHFNMRVVRPPFADDVTVYLRDFAYGSISHDSLGFGKPKAIFDVDGFVQETAPTYLSGADIDRVAILERNAAVNRYGPRGVGGVIVINTKGKNEMDELGYGKKYSSSDVRNNMNKLFDEANYVPAIPEYMEVFGAVSSEEKAMELFQKIKGDHMEDSYFSMDMAYYFRERWKDEKVANTILKEVHERFSQNMPALRGLAYRYAMLGKHDKALEVFLEVLEKDPLSAQSYCDVARAYAERMNPKKTTKVYEDYQVLRTKEGIPFDAYRTDLFMTTDSYGYVPSNKTGPNLEKISQAMGGETSATRIALSWNNPDVTIGFQLESPDSSFKTWEIKSHKDEMDRGYASTQFFLNDALEGEWLLNLLYYESGDKAPTYLRITSFFDYGLPTQRVETRVLKLTQEYDGNGLVKINTFTGGLGK</sequence>
<reference evidence="2 3" key="1">
    <citation type="submission" date="2019-03" db="EMBL/GenBank/DDBJ databases">
        <title>Muricauda SCR12 sp.nov, a marine bacterium isolated from Pacific Ocean:the Okinawa trough.</title>
        <authorList>
            <person name="Liu L."/>
        </authorList>
    </citation>
    <scope>NUCLEOTIDE SEQUENCE [LARGE SCALE GENOMIC DNA]</scope>
    <source>
        <strain evidence="2 3">SCR12</strain>
    </source>
</reference>
<gene>
    <name evidence="2" type="ORF">EZV76_14675</name>
</gene>
<dbReference type="SUPFAM" id="SSF48452">
    <property type="entry name" value="TPR-like"/>
    <property type="match status" value="1"/>
</dbReference>
<dbReference type="PROSITE" id="PS50005">
    <property type="entry name" value="TPR"/>
    <property type="match status" value="1"/>
</dbReference>
<dbReference type="Gene3D" id="2.60.40.1120">
    <property type="entry name" value="Carboxypeptidase-like, regulatory domain"/>
    <property type="match status" value="1"/>
</dbReference>
<proteinExistence type="predicted"/>
<dbReference type="RefSeq" id="WP_136567323.1">
    <property type="nucleotide sequence ID" value="NZ_SNTZ01000012.1"/>
</dbReference>
<dbReference type="InterPro" id="IPR011990">
    <property type="entry name" value="TPR-like_helical_dom_sf"/>
</dbReference>
<name>A0A4S8RJ33_9FLAO</name>
<feature type="repeat" description="TPR" evidence="1">
    <location>
        <begin position="357"/>
        <end position="390"/>
    </location>
</feature>
<dbReference type="Proteomes" id="UP000310406">
    <property type="component" value="Unassembled WGS sequence"/>
</dbReference>
<evidence type="ECO:0000313" key="2">
    <source>
        <dbReference type="EMBL" id="THV57602.1"/>
    </source>
</evidence>
<dbReference type="OrthoDB" id="1079187at2"/>
<protein>
    <submittedName>
        <fullName evidence="2">Uncharacterized protein</fullName>
    </submittedName>
</protein>
<comment type="caution">
    <text evidence="2">The sequence shown here is derived from an EMBL/GenBank/DDBJ whole genome shotgun (WGS) entry which is preliminary data.</text>
</comment>
<dbReference type="InterPro" id="IPR019734">
    <property type="entry name" value="TPR_rpt"/>
</dbReference>
<evidence type="ECO:0000313" key="3">
    <source>
        <dbReference type="Proteomes" id="UP000310406"/>
    </source>
</evidence>